<feature type="repeat" description="Lumazine-binding" evidence="9">
    <location>
        <begin position="672"/>
        <end position="771"/>
    </location>
</feature>
<evidence type="ECO:0000256" key="3">
    <source>
        <dbReference type="ARBA" id="ARBA00011233"/>
    </source>
</evidence>
<dbReference type="OrthoDB" id="5404564at2759"/>
<comment type="function">
    <text evidence="1">Catalyzes the dismutation of two molecules of 6,7-dimethyl-8-ribityllumazine, resulting in the formation of riboflavin and 5-amino-6-(D-ribitylamino)uracil.</text>
</comment>
<dbReference type="SUPFAM" id="SSF63380">
    <property type="entry name" value="Riboflavin synthase domain-like"/>
    <property type="match status" value="2"/>
</dbReference>
<dbReference type="RefSeq" id="XP_022506150.1">
    <property type="nucleotide sequence ID" value="XM_022661552.1"/>
</dbReference>
<dbReference type="InterPro" id="IPR026017">
    <property type="entry name" value="Lumazine-bd_dom"/>
</dbReference>
<dbReference type="Pfam" id="PF00677">
    <property type="entry name" value="Lum_binding"/>
    <property type="match status" value="2"/>
</dbReference>
<dbReference type="EMBL" id="LVKK01000174">
    <property type="protein sequence ID" value="OAG34198.1"/>
    <property type="molecule type" value="Genomic_DNA"/>
</dbReference>
<dbReference type="AlphaFoldDB" id="A0A177EQI2"/>
<evidence type="ECO:0000256" key="9">
    <source>
        <dbReference type="PROSITE-ProRule" id="PRU00524"/>
    </source>
</evidence>
<evidence type="ECO:0000256" key="1">
    <source>
        <dbReference type="ARBA" id="ARBA00002803"/>
    </source>
</evidence>
<feature type="compositionally biased region" description="Polar residues" evidence="10">
    <location>
        <begin position="196"/>
        <end position="211"/>
    </location>
</feature>
<keyword evidence="8" id="KW-0677">Repeat</keyword>
<evidence type="ECO:0000256" key="10">
    <source>
        <dbReference type="SAM" id="MobiDB-lite"/>
    </source>
</evidence>
<protein>
    <recommendedName>
        <fullName evidence="5">Riboflavin synthase</fullName>
        <ecNumber evidence="4">2.5.1.9</ecNumber>
    </recommendedName>
</protein>
<dbReference type="Proteomes" id="UP000077002">
    <property type="component" value="Unassembled WGS sequence"/>
</dbReference>
<organism evidence="12 13">
    <name type="scientific">Fonsecaea monophora</name>
    <dbReference type="NCBI Taxonomy" id="254056"/>
    <lineage>
        <taxon>Eukaryota</taxon>
        <taxon>Fungi</taxon>
        <taxon>Dikarya</taxon>
        <taxon>Ascomycota</taxon>
        <taxon>Pezizomycotina</taxon>
        <taxon>Eurotiomycetes</taxon>
        <taxon>Chaetothyriomycetidae</taxon>
        <taxon>Chaetothyriales</taxon>
        <taxon>Herpotrichiellaceae</taxon>
        <taxon>Fonsecaea</taxon>
    </lineage>
</organism>
<dbReference type="InterPro" id="IPR017938">
    <property type="entry name" value="Riboflavin_synthase-like_b-brl"/>
</dbReference>
<dbReference type="PANTHER" id="PTHR21098">
    <property type="entry name" value="RIBOFLAVIN SYNTHASE ALPHA CHAIN"/>
    <property type="match status" value="1"/>
</dbReference>
<dbReference type="InterPro" id="IPR001783">
    <property type="entry name" value="Lumazine-bd"/>
</dbReference>
<keyword evidence="7" id="KW-0808">Transferase</keyword>
<dbReference type="InterPro" id="IPR023366">
    <property type="entry name" value="ATP_synth_asu-like_sf"/>
</dbReference>
<accession>A0A177EQI2</accession>
<comment type="pathway">
    <text evidence="2">Cofactor biosynthesis; riboflavin biosynthesis; riboflavin from 2-hydroxy-3-oxobutyl phosphate and 5-amino-6-(D-ribitylamino)uracil: step 2/2.</text>
</comment>
<evidence type="ECO:0000313" key="12">
    <source>
        <dbReference type="EMBL" id="OAG34198.1"/>
    </source>
</evidence>
<dbReference type="FunFam" id="2.40.30.20:FF:000004">
    <property type="entry name" value="Riboflavin synthase, alpha subunit"/>
    <property type="match status" value="1"/>
</dbReference>
<evidence type="ECO:0000256" key="5">
    <source>
        <dbReference type="ARBA" id="ARBA00013950"/>
    </source>
</evidence>
<dbReference type="CDD" id="cd00402">
    <property type="entry name" value="Riboflavin_synthase_like"/>
    <property type="match status" value="1"/>
</dbReference>
<evidence type="ECO:0000256" key="8">
    <source>
        <dbReference type="ARBA" id="ARBA00022737"/>
    </source>
</evidence>
<dbReference type="EC" id="2.5.1.9" evidence="4"/>
<dbReference type="FunFam" id="2.40.30.20:FF:000006">
    <property type="entry name" value="Riboflavin synthase, alpha subunit"/>
    <property type="match status" value="1"/>
</dbReference>
<gene>
    <name evidence="12" type="ORF">AYO21_11668</name>
</gene>
<evidence type="ECO:0000259" key="11">
    <source>
        <dbReference type="PROSITE" id="PS51177"/>
    </source>
</evidence>
<feature type="domain" description="Lumazine-binding" evidence="11">
    <location>
        <begin position="672"/>
        <end position="771"/>
    </location>
</feature>
<proteinExistence type="predicted"/>
<comment type="caution">
    <text evidence="12">The sequence shown here is derived from an EMBL/GenBank/DDBJ whole genome shotgun (WGS) entry which is preliminary data.</text>
</comment>
<comment type="subunit">
    <text evidence="3">Homotrimer.</text>
</comment>
<feature type="domain" description="Lumazine-binding" evidence="11">
    <location>
        <begin position="564"/>
        <end position="671"/>
    </location>
</feature>
<feature type="repeat" description="Lumazine-binding" evidence="9">
    <location>
        <begin position="564"/>
        <end position="671"/>
    </location>
</feature>
<evidence type="ECO:0000256" key="2">
    <source>
        <dbReference type="ARBA" id="ARBA00004887"/>
    </source>
</evidence>
<evidence type="ECO:0000256" key="7">
    <source>
        <dbReference type="ARBA" id="ARBA00022679"/>
    </source>
</evidence>
<dbReference type="GO" id="GO:0009231">
    <property type="term" value="P:riboflavin biosynthetic process"/>
    <property type="evidence" value="ECO:0007669"/>
    <property type="project" value="UniProtKB-KW"/>
</dbReference>
<dbReference type="NCBIfam" id="NF006767">
    <property type="entry name" value="PRK09289.1"/>
    <property type="match status" value="1"/>
</dbReference>
<name>A0A177EQI2_9EURO</name>
<keyword evidence="6" id="KW-0686">Riboflavin biosynthesis</keyword>
<dbReference type="GeneID" id="34606756"/>
<dbReference type="Gene3D" id="2.40.30.20">
    <property type="match status" value="2"/>
</dbReference>
<evidence type="ECO:0000313" key="13">
    <source>
        <dbReference type="Proteomes" id="UP000077002"/>
    </source>
</evidence>
<dbReference type="GO" id="GO:0004746">
    <property type="term" value="F:riboflavin synthase activity"/>
    <property type="evidence" value="ECO:0007669"/>
    <property type="project" value="UniProtKB-EC"/>
</dbReference>
<evidence type="ECO:0000256" key="4">
    <source>
        <dbReference type="ARBA" id="ARBA00012827"/>
    </source>
</evidence>
<feature type="compositionally biased region" description="Pro residues" evidence="10">
    <location>
        <begin position="180"/>
        <end position="195"/>
    </location>
</feature>
<dbReference type="NCBIfam" id="TIGR00187">
    <property type="entry name" value="ribE"/>
    <property type="match status" value="1"/>
</dbReference>
<sequence length="809" mass="89690">MAINGVGDVIALVQITTQAAKTLHAAAHAPYEIRRFIQETDRYQSCVGIAASRLRRHGAILKDHADVKSNIQGMLEQCAETTKKLRKIATRYEHIVKRKGAATGADAAWLQWIEAFKTVYQTIEWTTKGVVVEGLRAELSRHIQMLTWLENGLLSEQVGQLSVQVSNMHDMLAFAMSSPSPTPLSSPFGPSPNPTSPSITVRGSGSQVNSPELASTTQAQPMAPLWLPGPTFDIDDYDFGQDIEDQLVLPESFVGVTPGDQYRHVKLASIKEQKEFVENLTAHTSFTEIRVESVHFVWRKPGAPDGVLIEASDSGRVLLVKNGAAVEDIWTVNDKRTIRFRQRELHLRLLVPTWEYIIPYSINGDELTAVVEQGEGLTFFTIEEGQRRDHPRIPTTWVQYKFKSVPDCELFQQVVYGSTLRLVVPVTEICRPHRGRDDDRLVGFENVRVWEMQSEMRFMVHLIQEKGKRRKKYLEFNQGPVCQDSIKIESKGTGRKSTLLLTGIHAPIDDMEFQRRASTSTLNSDSTLGPTKSLTRRFSWDRSLPYLDKAEIYFRQQEEKYFIMFTGLVETLGTVSALVALDPSTSGGNGTSLTISDCATILTDAALGDSICVNGTCLTVTELEPSQPPYSSFKVGVAPETLRRTNLGSLKEGSKVNLERAVSAATRMGGHFVQGHVDTVALIASVTPDGNALTFRLAPRDRAVLRYVVEKGYITLDGASLTITKVNDADGWFEVMLIAYTQERVVMAAKQRGDEVNVEIDIVGKLVEKSVVGYLEGAAGGEQGGAPAMLEKIVGRLVEEKLKIVQQQR</sequence>
<evidence type="ECO:0000256" key="6">
    <source>
        <dbReference type="ARBA" id="ARBA00022619"/>
    </source>
</evidence>
<feature type="region of interest" description="Disordered" evidence="10">
    <location>
        <begin position="179"/>
        <end position="211"/>
    </location>
</feature>
<dbReference type="PROSITE" id="PS51177">
    <property type="entry name" value="LUMAZINE_BIND"/>
    <property type="match status" value="2"/>
</dbReference>
<dbReference type="PANTHER" id="PTHR21098:SF0">
    <property type="entry name" value="RIBOFLAVIN SYNTHASE"/>
    <property type="match status" value="1"/>
</dbReference>
<keyword evidence="13" id="KW-1185">Reference proteome</keyword>
<reference evidence="12 13" key="1">
    <citation type="submission" date="2016-03" db="EMBL/GenBank/DDBJ databases">
        <title>Draft genome sequence of the Fonsecaea monophora CBS 269.37.</title>
        <authorList>
            <person name="Bombassaro A."/>
            <person name="Vinicius W.A."/>
            <person name="De Hoog S."/>
            <person name="Sun J."/>
            <person name="Souza E.M."/>
            <person name="Raittz R.T."/>
            <person name="Costa F."/>
            <person name="Leao A.C."/>
            <person name="Tadra-Sfeir M.Z."/>
            <person name="Baura V."/>
            <person name="Balsanelli E."/>
            <person name="Pedrosa F.O."/>
            <person name="Moreno L.F."/>
            <person name="Steffens M.B."/>
            <person name="Xi L."/>
            <person name="Bocca A.L."/>
            <person name="Felipe M.S."/>
            <person name="Teixeira M."/>
            <person name="Telles Filho F.Q."/>
            <person name="Azevedo C.M."/>
            <person name="Gomes R."/>
            <person name="Vicente V.A."/>
        </authorList>
    </citation>
    <scope>NUCLEOTIDE SEQUENCE [LARGE SCALE GENOMIC DNA]</scope>
    <source>
        <strain evidence="12 13">CBS 269.37</strain>
    </source>
</reference>